<gene>
    <name evidence="2" type="ORF">SAE02_37100</name>
</gene>
<dbReference type="AlphaFoldDB" id="A0A512DSW4"/>
<name>A0A512DSW4_9PROT</name>
<reference evidence="2 3" key="1">
    <citation type="submission" date="2019-07" db="EMBL/GenBank/DDBJ databases">
        <title>Whole genome shotgun sequence of Skermanella aerolata NBRC 106429.</title>
        <authorList>
            <person name="Hosoyama A."/>
            <person name="Uohara A."/>
            <person name="Ohji S."/>
            <person name="Ichikawa N."/>
        </authorList>
    </citation>
    <scope>NUCLEOTIDE SEQUENCE [LARGE SCALE GENOMIC DNA]</scope>
    <source>
        <strain evidence="2 3">NBRC 106429</strain>
    </source>
</reference>
<accession>A0A512DSW4</accession>
<evidence type="ECO:0000313" key="3">
    <source>
        <dbReference type="Proteomes" id="UP000321523"/>
    </source>
</evidence>
<dbReference type="InterPro" id="IPR022224">
    <property type="entry name" value="DUF3750"/>
</dbReference>
<keyword evidence="3" id="KW-1185">Reference proteome</keyword>
<dbReference type="Proteomes" id="UP000321523">
    <property type="component" value="Unassembled WGS sequence"/>
</dbReference>
<proteinExistence type="predicted"/>
<comment type="caution">
    <text evidence="2">The sequence shown here is derived from an EMBL/GenBank/DDBJ whole genome shotgun (WGS) entry which is preliminary data.</text>
</comment>
<evidence type="ECO:0008006" key="4">
    <source>
        <dbReference type="Google" id="ProtNLM"/>
    </source>
</evidence>
<evidence type="ECO:0000256" key="1">
    <source>
        <dbReference type="SAM" id="MobiDB-lite"/>
    </source>
</evidence>
<dbReference type="EMBL" id="BJYZ01000017">
    <property type="protein sequence ID" value="GEO39562.1"/>
    <property type="molecule type" value="Genomic_DNA"/>
</dbReference>
<protein>
    <recommendedName>
        <fullName evidence="4">DUF3750 domain-containing protein</fullName>
    </recommendedName>
</protein>
<organism evidence="2 3">
    <name type="scientific">Skermanella aerolata</name>
    <dbReference type="NCBI Taxonomy" id="393310"/>
    <lineage>
        <taxon>Bacteria</taxon>
        <taxon>Pseudomonadati</taxon>
        <taxon>Pseudomonadota</taxon>
        <taxon>Alphaproteobacteria</taxon>
        <taxon>Rhodospirillales</taxon>
        <taxon>Azospirillaceae</taxon>
        <taxon>Skermanella</taxon>
    </lineage>
</organism>
<sequence length="260" mass="27641">MAVLLFLLTGPMLVVAMGTVTLGGHWSTASRQSSNQAPDPATTPEAVVQVYAARAFSWRGAFGIHPWFAVKPAGATSYVVYEKIGWRAMRGLSAVSIAQRTPDSYWFGQKPTILAQLRGEAAEKAIAKLDAAAKAYPYDHTYRIWPGPNSNTFAAFVARAVPELKLDLPPTALGKDYLAPRSLFAAAPSGTGWQFSLFGLFGVLVAVEEGVEVNVLGLTVGIDPLDFAIKLPGLGRLGPGPGPEVDAELIERGRETNSGS</sequence>
<feature type="region of interest" description="Disordered" evidence="1">
    <location>
        <begin position="240"/>
        <end position="260"/>
    </location>
</feature>
<evidence type="ECO:0000313" key="2">
    <source>
        <dbReference type="EMBL" id="GEO39562.1"/>
    </source>
</evidence>
<dbReference type="Pfam" id="PF12570">
    <property type="entry name" value="DUF3750"/>
    <property type="match status" value="1"/>
</dbReference>
<feature type="compositionally biased region" description="Basic and acidic residues" evidence="1">
    <location>
        <begin position="249"/>
        <end position="260"/>
    </location>
</feature>